<comment type="caution">
    <text evidence="5">The sequence shown here is derived from an EMBL/GenBank/DDBJ whole genome shotgun (WGS) entry which is preliminary data.</text>
</comment>
<dbReference type="Gene3D" id="2.60.120.650">
    <property type="entry name" value="Cupin"/>
    <property type="match status" value="1"/>
</dbReference>
<dbReference type="Pfam" id="PF08007">
    <property type="entry name" value="JmjC_2"/>
    <property type="match status" value="1"/>
</dbReference>
<evidence type="ECO:0000313" key="5">
    <source>
        <dbReference type="EMBL" id="MFC0627037.1"/>
    </source>
</evidence>
<feature type="domain" description="JmjC" evidence="4">
    <location>
        <begin position="95"/>
        <end position="246"/>
    </location>
</feature>
<name>A0ABV6QTW9_9ACTN</name>
<comment type="cofactor">
    <cofactor evidence="1">
        <name>Fe(2+)</name>
        <dbReference type="ChEBI" id="CHEBI:29033"/>
    </cofactor>
</comment>
<keyword evidence="6" id="KW-1185">Reference proteome</keyword>
<dbReference type="RefSeq" id="WP_380051270.1">
    <property type="nucleotide sequence ID" value="NZ_JBHLTC010000030.1"/>
</dbReference>
<reference evidence="5 6" key="1">
    <citation type="submission" date="2024-09" db="EMBL/GenBank/DDBJ databases">
        <authorList>
            <person name="Sun Q."/>
            <person name="Mori K."/>
        </authorList>
    </citation>
    <scope>NUCLEOTIDE SEQUENCE [LARGE SCALE GENOMIC DNA]</scope>
    <source>
        <strain evidence="5 6">CGMCC 1.15906</strain>
    </source>
</reference>
<keyword evidence="3" id="KW-0408">Iron</keyword>
<dbReference type="Proteomes" id="UP001589890">
    <property type="component" value="Unassembled WGS sequence"/>
</dbReference>
<proteinExistence type="predicted"/>
<evidence type="ECO:0000256" key="1">
    <source>
        <dbReference type="ARBA" id="ARBA00001954"/>
    </source>
</evidence>
<sequence length="399" mass="43541">MRSEALSSLVPDPAGFLAQPPAEAAVWRQAATVSFGLAEAGELLDHGSLQRQMVSLVKNGKRVAPASYTWAGQPIQPGFSDVARSTKISAYIAEGATTVLESLHRTWKPIGDLCRRLTFETGVPVSANAYLTPSGSQGFAHHYDTHSVLIVQTSGSKTWQLHTPVYDDPLEHQPWDGAKVSQDEWERLRNGKPFLEVTLEPGDSLWIPRGWIHNGFATDDHSLHVSFSFPTLTPYWIANELVRRLGSERAFRTELPWGFGRSADIRAQAVETTAKLLAEHFAAFAPTAAEDLADAYRRYSLEAARQPMDNFLPEPTADTEVRTVAESAVGTTWTADGSLRVHLGDSVVVFEPEVASAVAALIEADSPWPWTASDLGLPHEKAVELVATLLRTGLAVRAT</sequence>
<dbReference type="SUPFAM" id="SSF51197">
    <property type="entry name" value="Clavaminate synthase-like"/>
    <property type="match status" value="1"/>
</dbReference>
<evidence type="ECO:0000256" key="3">
    <source>
        <dbReference type="ARBA" id="ARBA00023004"/>
    </source>
</evidence>
<accession>A0ABV6QTW9</accession>
<keyword evidence="2" id="KW-0479">Metal-binding</keyword>
<gene>
    <name evidence="5" type="ORF">ACFFGN_23350</name>
</gene>
<protein>
    <submittedName>
        <fullName evidence="5">JmjC domain-containing protein</fullName>
    </submittedName>
</protein>
<evidence type="ECO:0000256" key="2">
    <source>
        <dbReference type="ARBA" id="ARBA00022723"/>
    </source>
</evidence>
<dbReference type="EMBL" id="JBHLTC010000030">
    <property type="protein sequence ID" value="MFC0627037.1"/>
    <property type="molecule type" value="Genomic_DNA"/>
</dbReference>
<dbReference type="PANTHER" id="PTHR13096:SF8">
    <property type="entry name" value="RIBOSOMAL OXYGENASE 1"/>
    <property type="match status" value="1"/>
</dbReference>
<organism evidence="5 6">
    <name type="scientific">Kribbella deserti</name>
    <dbReference type="NCBI Taxonomy" id="1926257"/>
    <lineage>
        <taxon>Bacteria</taxon>
        <taxon>Bacillati</taxon>
        <taxon>Actinomycetota</taxon>
        <taxon>Actinomycetes</taxon>
        <taxon>Propionibacteriales</taxon>
        <taxon>Kribbellaceae</taxon>
        <taxon>Kribbella</taxon>
    </lineage>
</organism>
<dbReference type="PANTHER" id="PTHR13096">
    <property type="entry name" value="MINA53 MYC INDUCED NUCLEAR ANTIGEN"/>
    <property type="match status" value="1"/>
</dbReference>
<dbReference type="InterPro" id="IPR039994">
    <property type="entry name" value="NO66-like"/>
</dbReference>
<dbReference type="InterPro" id="IPR003347">
    <property type="entry name" value="JmjC_dom"/>
</dbReference>
<dbReference type="PROSITE" id="PS51184">
    <property type="entry name" value="JMJC"/>
    <property type="match status" value="1"/>
</dbReference>
<evidence type="ECO:0000259" key="4">
    <source>
        <dbReference type="PROSITE" id="PS51184"/>
    </source>
</evidence>
<dbReference type="SMART" id="SM00558">
    <property type="entry name" value="JmjC"/>
    <property type="match status" value="1"/>
</dbReference>
<evidence type="ECO:0000313" key="6">
    <source>
        <dbReference type="Proteomes" id="UP001589890"/>
    </source>
</evidence>